<dbReference type="OMA" id="RVRITHI"/>
<dbReference type="EMBL" id="AACS02000006">
    <property type="protein sequence ID" value="EAU83964.2"/>
    <property type="molecule type" value="Genomic_DNA"/>
</dbReference>
<dbReference type="PROSITE" id="PS50822">
    <property type="entry name" value="PIWI"/>
    <property type="match status" value="1"/>
</dbReference>
<dbReference type="eggNOG" id="KOG1041">
    <property type="taxonomic scope" value="Eukaryota"/>
</dbReference>
<dbReference type="SUPFAM" id="SSF53098">
    <property type="entry name" value="Ribonuclease H-like"/>
    <property type="match status" value="1"/>
</dbReference>
<organism evidence="5 6">
    <name type="scientific">Coprinopsis cinerea (strain Okayama-7 / 130 / ATCC MYA-4618 / FGSC 9003)</name>
    <name type="common">Inky cap fungus</name>
    <name type="synonym">Hormographiella aspergillata</name>
    <dbReference type="NCBI Taxonomy" id="240176"/>
    <lineage>
        <taxon>Eukaryota</taxon>
        <taxon>Fungi</taxon>
        <taxon>Dikarya</taxon>
        <taxon>Basidiomycota</taxon>
        <taxon>Agaricomycotina</taxon>
        <taxon>Agaricomycetes</taxon>
        <taxon>Agaricomycetidae</taxon>
        <taxon>Agaricales</taxon>
        <taxon>Agaricineae</taxon>
        <taxon>Psathyrellaceae</taxon>
        <taxon>Coprinopsis</taxon>
    </lineage>
</organism>
<proteinExistence type="inferred from homology"/>
<evidence type="ECO:0000256" key="2">
    <source>
        <dbReference type="SAM" id="MobiDB-lite"/>
    </source>
</evidence>
<comment type="similarity">
    <text evidence="1">Belongs to the argonaute family.</text>
</comment>
<reference evidence="5 6" key="1">
    <citation type="journal article" date="2010" name="Proc. Natl. Acad. Sci. U.S.A.">
        <title>Insights into evolution of multicellular fungi from the assembled chromosomes of the mushroom Coprinopsis cinerea (Coprinus cinereus).</title>
        <authorList>
            <person name="Stajich J.E."/>
            <person name="Wilke S.K."/>
            <person name="Ahren D."/>
            <person name="Au C.H."/>
            <person name="Birren B.W."/>
            <person name="Borodovsky M."/>
            <person name="Burns C."/>
            <person name="Canback B."/>
            <person name="Casselton L.A."/>
            <person name="Cheng C.K."/>
            <person name="Deng J."/>
            <person name="Dietrich F.S."/>
            <person name="Fargo D.C."/>
            <person name="Farman M.L."/>
            <person name="Gathman A.C."/>
            <person name="Goldberg J."/>
            <person name="Guigo R."/>
            <person name="Hoegger P.J."/>
            <person name="Hooker J.B."/>
            <person name="Huggins A."/>
            <person name="James T.Y."/>
            <person name="Kamada T."/>
            <person name="Kilaru S."/>
            <person name="Kodira C."/>
            <person name="Kues U."/>
            <person name="Kupfer D."/>
            <person name="Kwan H.S."/>
            <person name="Lomsadze A."/>
            <person name="Li W."/>
            <person name="Lilly W.W."/>
            <person name="Ma L.J."/>
            <person name="Mackey A.J."/>
            <person name="Manning G."/>
            <person name="Martin F."/>
            <person name="Muraguchi H."/>
            <person name="Natvig D.O."/>
            <person name="Palmerini H."/>
            <person name="Ramesh M.A."/>
            <person name="Rehmeyer C.J."/>
            <person name="Roe B.A."/>
            <person name="Shenoy N."/>
            <person name="Stanke M."/>
            <person name="Ter-Hovhannisyan V."/>
            <person name="Tunlid A."/>
            <person name="Velagapudi R."/>
            <person name="Vision T.J."/>
            <person name="Zeng Q."/>
            <person name="Zolan M.E."/>
            <person name="Pukkila P.J."/>
        </authorList>
    </citation>
    <scope>NUCLEOTIDE SEQUENCE [LARGE SCALE GENOMIC DNA]</scope>
    <source>
        <strain evidence="6">Okayama-7 / 130 / ATCC MYA-4618 / FGSC 9003</strain>
    </source>
</reference>
<keyword evidence="6" id="KW-1185">Reference proteome</keyword>
<feature type="compositionally biased region" description="Gly residues" evidence="2">
    <location>
        <begin position="12"/>
        <end position="87"/>
    </location>
</feature>
<dbReference type="InterPro" id="IPR032472">
    <property type="entry name" value="ArgoL2"/>
</dbReference>
<dbReference type="CDD" id="cd04657">
    <property type="entry name" value="Piwi_ago-like"/>
    <property type="match status" value="1"/>
</dbReference>
<sequence length="981" mass="107609">MSHRGGDRGGRGRGGGGDRGGGGGRGGFRGGPGRGGFSDRGGAPGRGGFGDRGGPPGRGGPRGGGPGDRGGRGGGRGGHFGGGGGIFQPGQVDIDQRLQDNSQDVLVQSLGNLSLQSDDLPVRPGFGTRGRQIKLRANFFPVRVPKGPLYEYDVSITPKAKELAKRVKTRIFQLAEQTPEWRSKGLKGRVAHDNSAKLISAHKLPQPLSITVGYYDDDEQPPKGAGKQYTLEFNYIQDIDTGNLMSYLAGNPQYRDYDILPVISALNVILASHPNRTGGPGVMVGRNRWFFRSAETPTGLGMGLEAWRGFFSSVRPTHNQLMVNVNVCTTAFYIPGNLADALSAFDRGSFGAQANAFVKGVRIRTLHLGYKKTVKAMARDTAKTHRFFVDEFKKELTVEEYFFRKYGKKLRFPDMPLVDVGSQKTNYLPAELCEILPNQAFKGKLSEDQTANMIKVAARPPLANANAIVNQGLTELGFRGPNPFGTFGVEIRPEMAVVPARILPPPNIQYSRGAPQVDSDKASWNLRNVRFHKGATLSNWAVLVIADGGRDEFEGPGDPALAQTWRGFAAMCKASGMIVKDDPRVTGVQLPHKRNDDLLRSNAIDKIRDTLMKMPKPSIVLVILSSGDKHVYNGIKKLCDTQLDLRRNVAEWNLATVCVQTAKFRKEKGQPQYFANVALKVNMKLGGVNHVLDKDNMTWLKQKPTMLVGMDVTHPGPGSRLGTPSVAAVVASCDPDFAQFPCSMEIQESKKEMITNLEKMMIERLDLFVKKNRILPERILVYRDGVSEGQYRTVIEEELPKIKKAFRKFDRQKPYLPQLTIVICGKRHHTRFYPTNAEDADDKGNPKPGTVVDRGVTSIYHFDFFLQAHGGLQGTTRPTHYFVVHDEIGFSADMIHGLTNAVSYMFARATKAVSLVSPAYYADLACERGRCYISRLLHGIRGGATATKGSTAERDETAKEGRDLWGQGVAGPNLKDTMFYL</sequence>
<dbReference type="Pfam" id="PF08699">
    <property type="entry name" value="ArgoL1"/>
    <property type="match status" value="1"/>
</dbReference>
<feature type="compositionally biased region" description="Basic and acidic residues" evidence="2">
    <location>
        <begin position="1"/>
        <end position="10"/>
    </location>
</feature>
<dbReference type="Pfam" id="PF16486">
    <property type="entry name" value="ArgoN"/>
    <property type="match status" value="1"/>
</dbReference>
<dbReference type="KEGG" id="cci:CC1G_09846"/>
<comment type="caution">
    <text evidence="5">The sequence shown here is derived from an EMBL/GenBank/DDBJ whole genome shotgun (WGS) entry which is preliminary data.</text>
</comment>
<dbReference type="InterPro" id="IPR014811">
    <property type="entry name" value="ArgoL1"/>
</dbReference>
<dbReference type="InParanoid" id="A8P0D4"/>
<dbReference type="STRING" id="240176.A8P0D4"/>
<dbReference type="InterPro" id="IPR045246">
    <property type="entry name" value="Piwi_ago-like"/>
</dbReference>
<dbReference type="AlphaFoldDB" id="A8P0D4"/>
<dbReference type="InterPro" id="IPR036397">
    <property type="entry name" value="RNaseH_sf"/>
</dbReference>
<gene>
    <name evidence="5" type="ORF">CC1G_09846</name>
</gene>
<dbReference type="Gene3D" id="3.30.420.10">
    <property type="entry name" value="Ribonuclease H-like superfamily/Ribonuclease H"/>
    <property type="match status" value="1"/>
</dbReference>
<dbReference type="VEuPathDB" id="FungiDB:CC1G_09846"/>
<evidence type="ECO:0000313" key="6">
    <source>
        <dbReference type="Proteomes" id="UP000001861"/>
    </source>
</evidence>
<feature type="domain" description="Piwi" evidence="4">
    <location>
        <begin position="619"/>
        <end position="925"/>
    </location>
</feature>
<dbReference type="InterPro" id="IPR036085">
    <property type="entry name" value="PAZ_dom_sf"/>
</dbReference>
<feature type="domain" description="PAZ" evidence="3">
    <location>
        <begin position="337"/>
        <end position="437"/>
    </location>
</feature>
<dbReference type="RefSeq" id="XP_001837864.2">
    <property type="nucleotide sequence ID" value="XM_001837812.2"/>
</dbReference>
<dbReference type="GeneID" id="6014426"/>
<dbReference type="OrthoDB" id="10252740at2759"/>
<dbReference type="SMART" id="SM00949">
    <property type="entry name" value="PAZ"/>
    <property type="match status" value="1"/>
</dbReference>
<evidence type="ECO:0000259" key="4">
    <source>
        <dbReference type="PROSITE" id="PS50822"/>
    </source>
</evidence>
<protein>
    <submittedName>
        <fullName evidence="5">Argonaute-like protein</fullName>
    </submittedName>
</protein>
<dbReference type="GO" id="GO:0003723">
    <property type="term" value="F:RNA binding"/>
    <property type="evidence" value="ECO:0007669"/>
    <property type="project" value="InterPro"/>
</dbReference>
<dbReference type="Gene3D" id="3.40.50.2300">
    <property type="match status" value="1"/>
</dbReference>
<dbReference type="Pfam" id="PF16488">
    <property type="entry name" value="ArgoL2"/>
    <property type="match status" value="1"/>
</dbReference>
<dbReference type="InterPro" id="IPR032474">
    <property type="entry name" value="Argonaute_N"/>
</dbReference>
<dbReference type="CDD" id="cd02846">
    <property type="entry name" value="PAZ_argonaute_like"/>
    <property type="match status" value="1"/>
</dbReference>
<dbReference type="SMART" id="SM01163">
    <property type="entry name" value="DUF1785"/>
    <property type="match status" value="1"/>
</dbReference>
<accession>A8P0D4</accession>
<dbReference type="InterPro" id="IPR003165">
    <property type="entry name" value="Piwi"/>
</dbReference>
<name>A8P0D4_COPC7</name>
<dbReference type="InterPro" id="IPR003100">
    <property type="entry name" value="PAZ_dom"/>
</dbReference>
<dbReference type="SUPFAM" id="SSF101690">
    <property type="entry name" value="PAZ domain"/>
    <property type="match status" value="1"/>
</dbReference>
<dbReference type="HOGENOM" id="CLU_004544_4_1_1"/>
<evidence type="ECO:0000259" key="3">
    <source>
        <dbReference type="PROSITE" id="PS50821"/>
    </source>
</evidence>
<dbReference type="Proteomes" id="UP000001861">
    <property type="component" value="Unassembled WGS sequence"/>
</dbReference>
<evidence type="ECO:0000313" key="5">
    <source>
        <dbReference type="EMBL" id="EAU83964.2"/>
    </source>
</evidence>
<dbReference type="Pfam" id="PF02171">
    <property type="entry name" value="Piwi"/>
    <property type="match status" value="1"/>
</dbReference>
<evidence type="ECO:0000256" key="1">
    <source>
        <dbReference type="RuleBase" id="RU361178"/>
    </source>
</evidence>
<dbReference type="Gene3D" id="2.170.260.10">
    <property type="entry name" value="paz domain"/>
    <property type="match status" value="1"/>
</dbReference>
<dbReference type="Pfam" id="PF02170">
    <property type="entry name" value="PAZ"/>
    <property type="match status" value="1"/>
</dbReference>
<dbReference type="PANTHER" id="PTHR22891">
    <property type="entry name" value="EUKARYOTIC TRANSLATION INITIATION FACTOR 2C"/>
    <property type="match status" value="1"/>
</dbReference>
<feature type="region of interest" description="Disordered" evidence="2">
    <location>
        <begin position="1"/>
        <end position="90"/>
    </location>
</feature>
<dbReference type="SMART" id="SM00950">
    <property type="entry name" value="Piwi"/>
    <property type="match status" value="1"/>
</dbReference>
<dbReference type="InterPro" id="IPR012337">
    <property type="entry name" value="RNaseH-like_sf"/>
</dbReference>
<dbReference type="PROSITE" id="PS50821">
    <property type="entry name" value="PAZ"/>
    <property type="match status" value="1"/>
</dbReference>